<gene>
    <name evidence="3" type="ORF">SAMN06265218_1215</name>
</gene>
<dbReference type="AlphaFoldDB" id="A0A521F1U4"/>
<protein>
    <submittedName>
        <fullName evidence="3">Ion channel</fullName>
    </submittedName>
</protein>
<keyword evidence="1" id="KW-0812">Transmembrane</keyword>
<dbReference type="Gene3D" id="1.10.287.70">
    <property type="match status" value="1"/>
</dbReference>
<evidence type="ECO:0000259" key="2">
    <source>
        <dbReference type="Pfam" id="PF07885"/>
    </source>
</evidence>
<name>A0A521F1U4_9BACT</name>
<evidence type="ECO:0000313" key="4">
    <source>
        <dbReference type="Proteomes" id="UP000317593"/>
    </source>
</evidence>
<keyword evidence="1" id="KW-1133">Transmembrane helix</keyword>
<dbReference type="Proteomes" id="UP000317593">
    <property type="component" value="Unassembled WGS sequence"/>
</dbReference>
<dbReference type="InterPro" id="IPR013099">
    <property type="entry name" value="K_chnl_dom"/>
</dbReference>
<organism evidence="3 4">
    <name type="scientific">Fodinibius sediminis</name>
    <dbReference type="NCBI Taxonomy" id="1214077"/>
    <lineage>
        <taxon>Bacteria</taxon>
        <taxon>Pseudomonadati</taxon>
        <taxon>Balneolota</taxon>
        <taxon>Balneolia</taxon>
        <taxon>Balneolales</taxon>
        <taxon>Balneolaceae</taxon>
        <taxon>Fodinibius</taxon>
    </lineage>
</organism>
<dbReference type="EMBL" id="FXTH01000021">
    <property type="protein sequence ID" value="SMO89601.1"/>
    <property type="molecule type" value="Genomic_DNA"/>
</dbReference>
<accession>A0A521F1U4</accession>
<reference evidence="3 4" key="1">
    <citation type="submission" date="2017-05" db="EMBL/GenBank/DDBJ databases">
        <authorList>
            <person name="Varghese N."/>
            <person name="Submissions S."/>
        </authorList>
    </citation>
    <scope>NUCLEOTIDE SEQUENCE [LARGE SCALE GENOMIC DNA]</scope>
    <source>
        <strain evidence="3 4">DSM 21194</strain>
    </source>
</reference>
<feature type="transmembrane region" description="Helical" evidence="1">
    <location>
        <begin position="73"/>
        <end position="97"/>
    </location>
</feature>
<dbReference type="Pfam" id="PF07885">
    <property type="entry name" value="Ion_trans_2"/>
    <property type="match status" value="1"/>
</dbReference>
<feature type="transmembrane region" description="Helical" evidence="1">
    <location>
        <begin position="142"/>
        <end position="165"/>
    </location>
</feature>
<proteinExistence type="predicted"/>
<feature type="transmembrane region" description="Helical" evidence="1">
    <location>
        <begin position="42"/>
        <end position="61"/>
    </location>
</feature>
<evidence type="ECO:0000313" key="3">
    <source>
        <dbReference type="EMBL" id="SMO89601.1"/>
    </source>
</evidence>
<evidence type="ECO:0000256" key="1">
    <source>
        <dbReference type="SAM" id="Phobius"/>
    </source>
</evidence>
<feature type="domain" description="Potassium channel" evidence="2">
    <location>
        <begin position="87"/>
        <end position="167"/>
    </location>
</feature>
<dbReference type="SUPFAM" id="SSF81324">
    <property type="entry name" value="Voltage-gated potassium channels"/>
    <property type="match status" value="1"/>
</dbReference>
<keyword evidence="1" id="KW-0472">Membrane</keyword>
<sequence length="347" mass="38606">MATLPLTFEYHIMIHELYLVAGIFTVLVTACDFFYTTVSFNGAGVLAKSISNGIASLFLWTNKKTSSRYLLKFSGVTHILAQVALWISLLWFGLFLIMMSDPYSVLLAPGGEPASAINKLYFSGYVLSTLGNGQYIPNDGGWQIMVAAFSFAGFIFITTAMTYLMNLTSAVIHKRKLSLFISNLGETPEEILANSYTGNGFDRLTSVAPNLQQMINEHSQNHYAHPGVHYFYSIPRSESLSLNLTNLDEALSLAQTHIKMDTPFDQDLRPLRDTIDKFLNTVQHHFIKKAEAEADAGPGIQYLQKTGIPLVKQPREQPGGHERRVLLGGLLQSSGWNWNNIYNPDGN</sequence>
<feature type="transmembrane region" description="Helical" evidence="1">
    <location>
        <begin position="17"/>
        <end position="36"/>
    </location>
</feature>
<keyword evidence="4" id="KW-1185">Reference proteome</keyword>